<keyword evidence="1" id="KW-1185">Reference proteome</keyword>
<dbReference type="AlphaFoldDB" id="A0AAF3EVL5"/>
<proteinExistence type="predicted"/>
<evidence type="ECO:0000313" key="2">
    <source>
        <dbReference type="WBParaSite" id="MBELARI_LOCUS17796"/>
    </source>
</evidence>
<dbReference type="Proteomes" id="UP000887575">
    <property type="component" value="Unassembled WGS sequence"/>
</dbReference>
<evidence type="ECO:0000313" key="1">
    <source>
        <dbReference type="Proteomes" id="UP000887575"/>
    </source>
</evidence>
<dbReference type="WBParaSite" id="MBELARI_LOCUS17796">
    <property type="protein sequence ID" value="MBELARI_LOCUS17796"/>
    <property type="gene ID" value="MBELARI_LOCUS17796"/>
</dbReference>
<name>A0AAF3EVL5_9BILA</name>
<sequence>MLPTLTFLREHTRINVTAQKIEIEYHNVEFRLVHPINQRRYNTRVPLRWKHTPLPNGADGHVWIENLIMQVKNADRTIGWMDAKQINFHMVFNAPDEKADFILMLRGHGYTASN</sequence>
<organism evidence="1 2">
    <name type="scientific">Mesorhabditis belari</name>
    <dbReference type="NCBI Taxonomy" id="2138241"/>
    <lineage>
        <taxon>Eukaryota</taxon>
        <taxon>Metazoa</taxon>
        <taxon>Ecdysozoa</taxon>
        <taxon>Nematoda</taxon>
        <taxon>Chromadorea</taxon>
        <taxon>Rhabditida</taxon>
        <taxon>Rhabditina</taxon>
        <taxon>Rhabditomorpha</taxon>
        <taxon>Rhabditoidea</taxon>
        <taxon>Rhabditidae</taxon>
        <taxon>Mesorhabditinae</taxon>
        <taxon>Mesorhabditis</taxon>
    </lineage>
</organism>
<accession>A0AAF3EVL5</accession>
<protein>
    <submittedName>
        <fullName evidence="2">Uncharacterized protein</fullName>
    </submittedName>
</protein>
<reference evidence="2" key="1">
    <citation type="submission" date="2024-02" db="UniProtKB">
        <authorList>
            <consortium name="WormBaseParasite"/>
        </authorList>
    </citation>
    <scope>IDENTIFICATION</scope>
</reference>